<accession>A0A4Y5FRK1</accession>
<organism evidence="2">
    <name type="scientific">Streptococcus thermophilus</name>
    <dbReference type="NCBI Taxonomy" id="1308"/>
    <lineage>
        <taxon>Bacteria</taxon>
        <taxon>Bacillati</taxon>
        <taxon>Bacillota</taxon>
        <taxon>Bacilli</taxon>
        <taxon>Lactobacillales</taxon>
        <taxon>Streptococcaceae</taxon>
        <taxon>Streptococcus</taxon>
    </lineage>
</organism>
<dbReference type="EMBL" id="MK483591">
    <property type="protein sequence ID" value="QBS00404.1"/>
    <property type="molecule type" value="Genomic_DNA"/>
</dbReference>
<evidence type="ECO:0000259" key="1">
    <source>
        <dbReference type="Pfam" id="PF00534"/>
    </source>
</evidence>
<dbReference type="GO" id="GO:0016757">
    <property type="term" value="F:glycosyltransferase activity"/>
    <property type="evidence" value="ECO:0007669"/>
    <property type="project" value="InterPro"/>
</dbReference>
<dbReference type="SUPFAM" id="SSF53756">
    <property type="entry name" value="UDP-Glycosyltransferase/glycogen phosphorylase"/>
    <property type="match status" value="1"/>
</dbReference>
<dbReference type="EMBL" id="MK483568">
    <property type="protein sequence ID" value="QBS00072.1"/>
    <property type="molecule type" value="Genomic_DNA"/>
</dbReference>
<name>A0A4Y5FRK1_STRTR</name>
<dbReference type="RefSeq" id="WP_159341016.1">
    <property type="nucleotide sequence ID" value="NZ_CAKMCU010000002.1"/>
</dbReference>
<dbReference type="PANTHER" id="PTHR12526">
    <property type="entry name" value="GLYCOSYLTRANSFERASE"/>
    <property type="match status" value="1"/>
</dbReference>
<evidence type="ECO:0000313" key="3">
    <source>
        <dbReference type="EMBL" id="QBS00404.1"/>
    </source>
</evidence>
<dbReference type="Pfam" id="PF00534">
    <property type="entry name" value="Glycos_transf_1"/>
    <property type="match status" value="1"/>
</dbReference>
<dbReference type="Gene3D" id="3.40.50.2000">
    <property type="entry name" value="Glycogen Phosphorylase B"/>
    <property type="match status" value="2"/>
</dbReference>
<evidence type="ECO:0000313" key="2">
    <source>
        <dbReference type="EMBL" id="QBS00072.1"/>
    </source>
</evidence>
<protein>
    <submittedName>
        <fullName evidence="2">Putative glycosyltransferase</fullName>
    </submittedName>
</protein>
<sequence length="580" mass="67377">MKILFVSPVGAMFSGAEVSIVNLMKLLVQQGHEVYNVIPDNAPHIDKDYLRHMDTTGIKLFQLKTNQWWWPESKTLDISDLEIQASQQKNIDEVREIIQNEQIELVISNTVNVFQGAIAAACEKVRHFYIIHEFPFGEFGYYKDLIPLIDDLSDKIFVVEGELYHTLTNYFTTDKLIPFIPYTEVQERPLKNSTISRFVSIGGINERKNQLELLAAYNHLNRKDIELVFIGGWDEQYKKLMDDYIQTHHLDRVTFVGFHSDPWSLVTDKDILVLPATLETFSLVFVESVLNGVPAIISDNLGHLSSSKFLETGNLYSLGDRDLLSQQMATVMENFDSYKEKQLLDQELARKKYNLKTIYAGFREYIEERTPIVNNKLSSKYARFLGMKFKNRDIEVIGKSQVVISASNDGLHSVYHEITKERMENTGTIIFQLENEKSLKILLSEFPSSYKKLSLIALEDQREIPPVTSNGIDFEDVLVFFNTHPHILFDLSNSSGNQFQFSYEKESDKKFSRHLFNLHEKHKKLSHEYNSVIEKHKKLSHEYNSIIEKHKKLSHEYNSVIHSPRWTIPTKILKFLRIRK</sequence>
<reference evidence="2" key="1">
    <citation type="journal article" date="2019" name="Sci. Rep.">
        <title>A comparative genomics approach for identifying host-range determinants in Streptococcus thermophilus bacteriophages.</title>
        <authorList>
            <person name="Szymczak P."/>
            <person name="Rau M.H."/>
            <person name="Monteiro J.M."/>
            <person name="Pinho M.G."/>
            <person name="Filipe S.R."/>
            <person name="Vogensen F.K."/>
            <person name="Zeidan A.A."/>
            <person name="Janzen T."/>
        </authorList>
    </citation>
    <scope>NUCLEOTIDE SEQUENCE</scope>
    <source>
        <strain evidence="2">STCH_17_rgp</strain>
        <strain evidence="3">STCH_18_rgp</strain>
    </source>
</reference>
<gene>
    <name evidence="2" type="ORF">rgp17_0013</name>
    <name evidence="3" type="ORF">rgp18_0013</name>
</gene>
<feature type="domain" description="Glycosyl transferase family 1" evidence="1">
    <location>
        <begin position="188"/>
        <end position="335"/>
    </location>
</feature>
<dbReference type="AlphaFoldDB" id="A0A4Y5FRK1"/>
<keyword evidence="2" id="KW-0808">Transferase</keyword>
<dbReference type="InterPro" id="IPR001296">
    <property type="entry name" value="Glyco_trans_1"/>
</dbReference>
<dbReference type="CDD" id="cd03801">
    <property type="entry name" value="GT4_PimA-like"/>
    <property type="match status" value="1"/>
</dbReference>
<proteinExistence type="predicted"/>